<organism evidence="15 16">
    <name type="scientific">Adineta steineri</name>
    <dbReference type="NCBI Taxonomy" id="433720"/>
    <lineage>
        <taxon>Eukaryota</taxon>
        <taxon>Metazoa</taxon>
        <taxon>Spiralia</taxon>
        <taxon>Gnathifera</taxon>
        <taxon>Rotifera</taxon>
        <taxon>Eurotatoria</taxon>
        <taxon>Bdelloidea</taxon>
        <taxon>Adinetida</taxon>
        <taxon>Adinetidae</taxon>
        <taxon>Adineta</taxon>
    </lineage>
</organism>
<dbReference type="InterPro" id="IPR001969">
    <property type="entry name" value="Aspartic_peptidase_AS"/>
</dbReference>
<dbReference type="EMBL" id="CAJNOG010000079">
    <property type="protein sequence ID" value="CAF0903935.1"/>
    <property type="molecule type" value="Genomic_DNA"/>
</dbReference>
<evidence type="ECO:0000256" key="7">
    <source>
        <dbReference type="ARBA" id="ARBA00022842"/>
    </source>
</evidence>
<proteinExistence type="predicted"/>
<dbReference type="FunFam" id="3.30.70.270:FF:000020">
    <property type="entry name" value="Transposon Tf2-6 polyprotein-like Protein"/>
    <property type="match status" value="1"/>
</dbReference>
<keyword evidence="8" id="KW-0694">RNA-binding</keyword>
<evidence type="ECO:0000313" key="16">
    <source>
        <dbReference type="Proteomes" id="UP000663845"/>
    </source>
</evidence>
<dbReference type="InterPro" id="IPR043502">
    <property type="entry name" value="DNA/RNA_pol_sf"/>
</dbReference>
<evidence type="ECO:0000256" key="11">
    <source>
        <dbReference type="ARBA" id="ARBA00023268"/>
    </source>
</evidence>
<evidence type="ECO:0000256" key="2">
    <source>
        <dbReference type="ARBA" id="ARBA00022679"/>
    </source>
</evidence>
<dbReference type="Pfam" id="PF17919">
    <property type="entry name" value="RT_RNaseH_2"/>
    <property type="match status" value="1"/>
</dbReference>
<dbReference type="Gene3D" id="3.30.70.270">
    <property type="match status" value="2"/>
</dbReference>
<keyword evidence="11" id="KW-0511">Multifunctional enzyme</keyword>
<feature type="region of interest" description="Disordered" evidence="13">
    <location>
        <begin position="1279"/>
        <end position="1306"/>
    </location>
</feature>
<dbReference type="CDD" id="cd01647">
    <property type="entry name" value="RT_LTR"/>
    <property type="match status" value="1"/>
</dbReference>
<sequence length="1306" mass="148167">MGESDGEKLSEHLTKLRDGLESQTKRTNALENTLAKVEDMIGQVEQKLNDQISSLSLNQQVQQEKMNETILKLDNKVQGLNQYISTQISELTTEIRSLFAVAPTRTSSPSPSTTPPVDNFTSPHPSLNLPSHDAILPSSLRQTIIIQPPTAAPSFSGSVYDKPRPFLLQLHQYTTSSYGWNKETLFQNIGQFLKGTALEWYTQISTSSSPPTHWDMFQTLFLQQFSSPLRLAQIEQEWKQCTQKSNESINEFLVRLRSLWSEHKPQEKERDLVRHLFAKIRPELVPLIGVLNNPTLENFLERARQAEVDGTLEGYPIRFTIDTGSNLTVLSEETFHQLSYESIPLTAIDSPPLIIRCANGQPLRTNGLYHLNISFQNKSFTHPVYVLPHLQHSCIVGLDFLRKHNMYVGGQHDQILFLSESEVTQSLTYHSPPPDQKKNTDPIPLNSSSYSLQAIDAHDLPPYHSMIIAVQPTKSFFEYSEHQTYFVSSIKESPLVANGLISPNKKLFIEVSNFSPHPINIQSKQKLAVMELISEHQLNILSKAKPMPQKTQEQNVCLPDLSQSDLNENEKAKLISLMSKYPNVFTEYPGRTHLTKHVIELQPGTKPCNTQPYRLAPSKKAIVDQQLEEMLQTKQITPSRSPWASPIVLAPKKDGSLRFCVDYRKLNVNTVRTAYPMPRVDDTLDSLNEAKYISTLDLRSGYWQVEIDPNSRSKTAFITHRGLYEFLVMPFGLSNAPATFQRLMDVVLAGIKWQSCLVYIDDIVVFSPTFEQHLQDLSAVFDRLSAAGLTLKASKCDFCRKELKYLGHIITPNGIKPDPGLVDSVKCFPQPQKVKDIQAFLGLTGYYRKFIKSYAKIAEPLLSQVRSHQKSKRSTTSIQWSPECTKAFETLKNALTEAPVLRAPNFNEPFIIELDACDYGLGAILTQEYDDRKFVIAYASRTQTAAERNYFPTEKEALAIFWATKHFRPYLEGSTIYIRSDCRALQWLIDTKDLSGRLARWAISLSAFNIVDIKYKPGKTNTNSDTLSRYPLPNLASLATSNQPPTVNLWENCTLLENIKTEQFKDPPQYAQENPQSWDKHLSKLALSIRTSVNETTGDTPAFLNFGRDPKLPIDLLLSTPTQNKPLMPTSLSNETEQYKKHLRQQLSTAHLIANEHNEVRKIQQKERYDQHTAKRSFEEGQLVWVAIPSVLKHGKLDPRYQGPCRIMKVLSPSSFIVHRLSDGVNLGVTNIDRLKPFYEPKIPHSNFQENNVNLSSNITPQPLMNVVIPIHSSIHIPPSSHHSLTSSLSNHRPIRTRKQPDRLNL</sequence>
<keyword evidence="5" id="KW-0255">Endonuclease</keyword>
<dbReference type="InterPro" id="IPR021109">
    <property type="entry name" value="Peptidase_aspartic_dom_sf"/>
</dbReference>
<evidence type="ECO:0000256" key="6">
    <source>
        <dbReference type="ARBA" id="ARBA00022801"/>
    </source>
</evidence>
<evidence type="ECO:0000256" key="8">
    <source>
        <dbReference type="ARBA" id="ARBA00022884"/>
    </source>
</evidence>
<evidence type="ECO:0000256" key="3">
    <source>
        <dbReference type="ARBA" id="ARBA00022695"/>
    </source>
</evidence>
<dbReference type="InterPro" id="IPR005162">
    <property type="entry name" value="Retrotrans_gag_dom"/>
</dbReference>
<dbReference type="InterPro" id="IPR041577">
    <property type="entry name" value="RT_RNaseH_2"/>
</dbReference>
<dbReference type="Pfam" id="PF00078">
    <property type="entry name" value="RVT_1"/>
    <property type="match status" value="1"/>
</dbReference>
<keyword evidence="7" id="KW-0460">Magnesium</keyword>
<keyword evidence="6" id="KW-0378">Hydrolase</keyword>
<dbReference type="Gene3D" id="3.10.10.10">
    <property type="entry name" value="HIV Type 1 Reverse Transcriptase, subunit A, domain 1"/>
    <property type="match status" value="1"/>
</dbReference>
<feature type="coiled-coil region" evidence="12">
    <location>
        <begin position="20"/>
        <end position="47"/>
    </location>
</feature>
<dbReference type="InterPro" id="IPR043128">
    <property type="entry name" value="Rev_trsase/Diguanyl_cyclase"/>
</dbReference>
<dbReference type="CDD" id="cd09274">
    <property type="entry name" value="RNase_HI_RT_Ty3"/>
    <property type="match status" value="1"/>
</dbReference>
<dbReference type="FunFam" id="3.10.10.10:FF:000007">
    <property type="entry name" value="Retrovirus-related Pol polyprotein from transposon 17.6-like Protein"/>
    <property type="match status" value="1"/>
</dbReference>
<dbReference type="GO" id="GO:0003723">
    <property type="term" value="F:RNA binding"/>
    <property type="evidence" value="ECO:0007669"/>
    <property type="project" value="UniProtKB-KW"/>
</dbReference>
<dbReference type="Gene3D" id="2.40.70.10">
    <property type="entry name" value="Acid Proteases"/>
    <property type="match status" value="1"/>
</dbReference>
<dbReference type="GO" id="GO:0004519">
    <property type="term" value="F:endonuclease activity"/>
    <property type="evidence" value="ECO:0007669"/>
    <property type="project" value="UniProtKB-KW"/>
</dbReference>
<dbReference type="Pfam" id="PF03732">
    <property type="entry name" value="Retrotrans_gag"/>
    <property type="match status" value="1"/>
</dbReference>
<dbReference type="InterPro" id="IPR000477">
    <property type="entry name" value="RT_dom"/>
</dbReference>
<dbReference type="InterPro" id="IPR050951">
    <property type="entry name" value="Retrovirus_Pol_polyprotein"/>
</dbReference>
<evidence type="ECO:0000256" key="5">
    <source>
        <dbReference type="ARBA" id="ARBA00022759"/>
    </source>
</evidence>
<dbReference type="GO" id="GO:0006508">
    <property type="term" value="P:proteolysis"/>
    <property type="evidence" value="ECO:0007669"/>
    <property type="project" value="UniProtKB-KW"/>
</dbReference>
<reference evidence="15" key="1">
    <citation type="submission" date="2021-02" db="EMBL/GenBank/DDBJ databases">
        <authorList>
            <person name="Nowell W R."/>
        </authorList>
    </citation>
    <scope>NUCLEOTIDE SEQUENCE</scope>
</reference>
<dbReference type="PROSITE" id="PS00141">
    <property type="entry name" value="ASP_PROTEASE"/>
    <property type="match status" value="1"/>
</dbReference>
<dbReference type="PANTHER" id="PTHR37984:SF5">
    <property type="entry name" value="PROTEIN NYNRIN-LIKE"/>
    <property type="match status" value="1"/>
</dbReference>
<dbReference type="Proteomes" id="UP000663845">
    <property type="component" value="Unassembled WGS sequence"/>
</dbReference>
<dbReference type="Gene3D" id="3.10.20.370">
    <property type="match status" value="1"/>
</dbReference>
<feature type="domain" description="Reverse transcriptase" evidence="14">
    <location>
        <begin position="631"/>
        <end position="810"/>
    </location>
</feature>
<evidence type="ECO:0000256" key="12">
    <source>
        <dbReference type="SAM" id="Coils"/>
    </source>
</evidence>
<dbReference type="SUPFAM" id="SSF50630">
    <property type="entry name" value="Acid proteases"/>
    <property type="match status" value="1"/>
</dbReference>
<dbReference type="SUPFAM" id="SSF56672">
    <property type="entry name" value="DNA/RNA polymerases"/>
    <property type="match status" value="1"/>
</dbReference>
<keyword evidence="10" id="KW-0695">RNA-directed DNA polymerase</keyword>
<gene>
    <name evidence="15" type="ORF">JYZ213_LOCUS10705</name>
</gene>
<evidence type="ECO:0000256" key="13">
    <source>
        <dbReference type="SAM" id="MobiDB-lite"/>
    </source>
</evidence>
<keyword evidence="2" id="KW-0808">Transferase</keyword>
<evidence type="ECO:0000256" key="4">
    <source>
        <dbReference type="ARBA" id="ARBA00022722"/>
    </source>
</evidence>
<dbReference type="GO" id="GO:0015074">
    <property type="term" value="P:DNA integration"/>
    <property type="evidence" value="ECO:0007669"/>
    <property type="project" value="UniProtKB-KW"/>
</dbReference>
<keyword evidence="3" id="KW-0548">Nucleotidyltransferase</keyword>
<feature type="compositionally biased region" description="Low complexity" evidence="13">
    <location>
        <begin position="1279"/>
        <end position="1290"/>
    </location>
</feature>
<evidence type="ECO:0000259" key="14">
    <source>
        <dbReference type="PROSITE" id="PS50878"/>
    </source>
</evidence>
<accession>A0A813ZSU7</accession>
<name>A0A813ZSU7_9BILA</name>
<dbReference type="PROSITE" id="PS50878">
    <property type="entry name" value="RT_POL"/>
    <property type="match status" value="1"/>
</dbReference>
<dbReference type="Pfam" id="PF13975">
    <property type="entry name" value="gag-asp_proteas"/>
    <property type="match status" value="1"/>
</dbReference>
<dbReference type="CDD" id="cd00303">
    <property type="entry name" value="retropepsin_like"/>
    <property type="match status" value="1"/>
</dbReference>
<keyword evidence="1" id="KW-0645">Protease</keyword>
<evidence type="ECO:0000313" key="15">
    <source>
        <dbReference type="EMBL" id="CAF0903935.1"/>
    </source>
</evidence>
<evidence type="ECO:0000256" key="1">
    <source>
        <dbReference type="ARBA" id="ARBA00022670"/>
    </source>
</evidence>
<evidence type="ECO:0000256" key="10">
    <source>
        <dbReference type="ARBA" id="ARBA00022918"/>
    </source>
</evidence>
<evidence type="ECO:0000256" key="9">
    <source>
        <dbReference type="ARBA" id="ARBA00022908"/>
    </source>
</evidence>
<dbReference type="GO" id="GO:0004190">
    <property type="term" value="F:aspartic-type endopeptidase activity"/>
    <property type="evidence" value="ECO:0007669"/>
    <property type="project" value="InterPro"/>
</dbReference>
<keyword evidence="9" id="KW-0229">DNA integration</keyword>
<comment type="caution">
    <text evidence="15">The sequence shown here is derived from an EMBL/GenBank/DDBJ whole genome shotgun (WGS) entry which is preliminary data.</text>
</comment>
<dbReference type="InterPro" id="IPR036397">
    <property type="entry name" value="RNaseH_sf"/>
</dbReference>
<protein>
    <recommendedName>
        <fullName evidence="14">Reverse transcriptase domain-containing protein</fullName>
    </recommendedName>
</protein>
<keyword evidence="12" id="KW-0175">Coiled coil</keyword>
<dbReference type="FunFam" id="3.10.20.370:FF:000001">
    <property type="entry name" value="Retrovirus-related Pol polyprotein from transposon 17.6-like protein"/>
    <property type="match status" value="1"/>
</dbReference>
<dbReference type="GO" id="GO:0003964">
    <property type="term" value="F:RNA-directed DNA polymerase activity"/>
    <property type="evidence" value="ECO:0007669"/>
    <property type="project" value="UniProtKB-KW"/>
</dbReference>
<dbReference type="PANTHER" id="PTHR37984">
    <property type="entry name" value="PROTEIN CBG26694"/>
    <property type="match status" value="1"/>
</dbReference>
<dbReference type="Gene3D" id="3.30.420.10">
    <property type="entry name" value="Ribonuclease H-like superfamily/Ribonuclease H"/>
    <property type="match status" value="1"/>
</dbReference>
<keyword evidence="4" id="KW-0540">Nuclease</keyword>